<gene>
    <name evidence="2" type="ORF">NCTC12967_03022</name>
</gene>
<evidence type="ECO:0000313" key="3">
    <source>
        <dbReference type="Proteomes" id="UP000273044"/>
    </source>
</evidence>
<protein>
    <submittedName>
        <fullName evidence="2">Uncharacterized protein</fullName>
    </submittedName>
</protein>
<dbReference type="AlphaFoldDB" id="A0A448N2U2"/>
<proteinExistence type="predicted"/>
<feature type="region of interest" description="Disordered" evidence="1">
    <location>
        <begin position="207"/>
        <end position="231"/>
    </location>
</feature>
<name>A0A448N2U2_9ACTN</name>
<evidence type="ECO:0000256" key="1">
    <source>
        <dbReference type="SAM" id="MobiDB-lite"/>
    </source>
</evidence>
<dbReference type="Proteomes" id="UP000273044">
    <property type="component" value="Chromosome"/>
</dbReference>
<dbReference type="GeneID" id="64408421"/>
<reference evidence="2 3" key="1">
    <citation type="submission" date="2018-12" db="EMBL/GenBank/DDBJ databases">
        <authorList>
            <consortium name="Pathogen Informatics"/>
        </authorList>
    </citation>
    <scope>NUCLEOTIDE SEQUENCE [LARGE SCALE GENOMIC DNA]</scope>
    <source>
        <strain evidence="2 3">NCTC12967</strain>
    </source>
</reference>
<dbReference type="EMBL" id="LR134406">
    <property type="protein sequence ID" value="VEH71695.1"/>
    <property type="molecule type" value="Genomic_DNA"/>
</dbReference>
<organism evidence="2 3">
    <name type="scientific">Arachnia propionica</name>
    <dbReference type="NCBI Taxonomy" id="1750"/>
    <lineage>
        <taxon>Bacteria</taxon>
        <taxon>Bacillati</taxon>
        <taxon>Actinomycetota</taxon>
        <taxon>Actinomycetes</taxon>
        <taxon>Propionibacteriales</taxon>
        <taxon>Propionibacteriaceae</taxon>
        <taxon>Arachnia</taxon>
    </lineage>
</organism>
<accession>A0A448N2U2</accession>
<keyword evidence="3" id="KW-1185">Reference proteome</keyword>
<sequence>MGTERSPIRHVGLGTVLIGHEPVAPAGAVAINLPGAVLDFDPARPDLMPSCLAGDVELAVPGVEQIFGRASAKGLLDVAFEQGCKSGVYQVREGEVLGLLRGLVEIRWCRDNSDLLLDSLLLDLEELTLLGRLADRIEVDREWREPLLALLGCLTQSPETLSRVQGHPASRNLLLDAADVLAGTAIPDPEPVRRPEALQYALAAGGIEPEEEEGEEIEPRPPAGPSGVPAVNDARHLTAQGVFDLRLYVVTGDRGLLETGRSALETATGTWQASGARAEAAAARKLLDLARDPDFPANWPVRPSVAEQVHARTGTEPGRRSSVRWP</sequence>
<dbReference type="RefSeq" id="WP_061788095.1">
    <property type="nucleotide sequence ID" value="NZ_CAUVFX010000020.1"/>
</dbReference>
<evidence type="ECO:0000313" key="2">
    <source>
        <dbReference type="EMBL" id="VEH71695.1"/>
    </source>
</evidence>
<feature type="region of interest" description="Disordered" evidence="1">
    <location>
        <begin position="296"/>
        <end position="326"/>
    </location>
</feature>